<evidence type="ECO:0000259" key="1">
    <source>
        <dbReference type="Pfam" id="PF08268"/>
    </source>
</evidence>
<dbReference type="InterPro" id="IPR017451">
    <property type="entry name" value="F-box-assoc_interact_dom"/>
</dbReference>
<protein>
    <recommendedName>
        <fullName evidence="1">F-box associated beta-propeller type 3 domain-containing protein</fullName>
    </recommendedName>
</protein>
<organism evidence="2 3">
    <name type="scientific">Camellia sinensis</name>
    <name type="common">Tea plant</name>
    <name type="synonym">Thea sinensis</name>
    <dbReference type="NCBI Taxonomy" id="4442"/>
    <lineage>
        <taxon>Eukaryota</taxon>
        <taxon>Viridiplantae</taxon>
        <taxon>Streptophyta</taxon>
        <taxon>Embryophyta</taxon>
        <taxon>Tracheophyta</taxon>
        <taxon>Spermatophyta</taxon>
        <taxon>Magnoliopsida</taxon>
        <taxon>eudicotyledons</taxon>
        <taxon>Gunneridae</taxon>
        <taxon>Pentapetalae</taxon>
        <taxon>asterids</taxon>
        <taxon>Ericales</taxon>
        <taxon>Theaceae</taxon>
        <taxon>Camellia</taxon>
    </lineage>
</organism>
<gene>
    <name evidence="2" type="ORF">HYC85_011455</name>
</gene>
<reference evidence="2 3" key="2">
    <citation type="submission" date="2020-07" db="EMBL/GenBank/DDBJ databases">
        <title>Genome assembly of wild tea tree DASZ reveals pedigree and selection history of tea varieties.</title>
        <authorList>
            <person name="Zhang W."/>
        </authorList>
    </citation>
    <scope>NUCLEOTIDE SEQUENCE [LARGE SCALE GENOMIC DNA]</scope>
    <source>
        <strain evidence="3">cv. G240</strain>
        <tissue evidence="2">Leaf</tissue>
    </source>
</reference>
<sequence length="388" mass="43631">MHLSRASSPSLILQTKTPKDGLPYDLYLAEPTTCHSNDAVTTISTKFNRSNLEFDLVGSINGLLCLSEPLYFDPVYICNPIIGEYMTLPKSEIETGFDIVSGFGFDQSTDRYKVIIMLYVTVKDDPTTTNGTVSFRMEGEIYTVGGSGEWRRIGEVPYPLRARESEAYLNGVLHWLMTDQDIGIEICEFIGSFDVASEEFRSLPPPQTQFSSESRTSLRRLNLDLGVLGDELCIFDNYFSDRTEIWMMKDYGVQSSWTKQYVIKRPRSLEVQQDTRVYFKPLKLTHNGEILMLYDSVAIVCYNPVGKNFYHLGLFGLAVGTNVCKAIVHVGSLVSLRNVAANEGENSNTAVDKSVKRVDVVDESAESRKNSDIPYGTWDTILYPIPTQ</sequence>
<feature type="domain" description="F-box associated beta-propeller type 3" evidence="1">
    <location>
        <begin position="36"/>
        <end position="310"/>
    </location>
</feature>
<dbReference type="AlphaFoldDB" id="A0A7J7H934"/>
<evidence type="ECO:0000313" key="2">
    <source>
        <dbReference type="EMBL" id="KAF5949462.1"/>
    </source>
</evidence>
<dbReference type="PANTHER" id="PTHR31111">
    <property type="entry name" value="BNAA05G37150D PROTEIN-RELATED"/>
    <property type="match status" value="1"/>
</dbReference>
<dbReference type="PANTHER" id="PTHR31111:SF136">
    <property type="entry name" value="F-BOX ASSOCIATED DOMAIN-CONTAINING PROTEIN"/>
    <property type="match status" value="1"/>
</dbReference>
<proteinExistence type="predicted"/>
<dbReference type="Pfam" id="PF08268">
    <property type="entry name" value="FBA_3"/>
    <property type="match status" value="1"/>
</dbReference>
<dbReference type="NCBIfam" id="TIGR01640">
    <property type="entry name" value="F_box_assoc_1"/>
    <property type="match status" value="1"/>
</dbReference>
<accession>A0A7J7H934</accession>
<dbReference type="InterPro" id="IPR013187">
    <property type="entry name" value="F-box-assoc_dom_typ3"/>
</dbReference>
<dbReference type="Proteomes" id="UP000593564">
    <property type="component" value="Unassembled WGS sequence"/>
</dbReference>
<name>A0A7J7H934_CAMSI</name>
<comment type="caution">
    <text evidence="2">The sequence shown here is derived from an EMBL/GenBank/DDBJ whole genome shotgun (WGS) entry which is preliminary data.</text>
</comment>
<reference evidence="3" key="1">
    <citation type="journal article" date="2020" name="Nat. Commun.">
        <title>Genome assembly of wild tea tree DASZ reveals pedigree and selection history of tea varieties.</title>
        <authorList>
            <person name="Zhang W."/>
            <person name="Zhang Y."/>
            <person name="Qiu H."/>
            <person name="Guo Y."/>
            <person name="Wan H."/>
            <person name="Zhang X."/>
            <person name="Scossa F."/>
            <person name="Alseekh S."/>
            <person name="Zhang Q."/>
            <person name="Wang P."/>
            <person name="Xu L."/>
            <person name="Schmidt M.H."/>
            <person name="Jia X."/>
            <person name="Li D."/>
            <person name="Zhu A."/>
            <person name="Guo F."/>
            <person name="Chen W."/>
            <person name="Ni D."/>
            <person name="Usadel B."/>
            <person name="Fernie A.R."/>
            <person name="Wen W."/>
        </authorList>
    </citation>
    <scope>NUCLEOTIDE SEQUENCE [LARGE SCALE GENOMIC DNA]</scope>
    <source>
        <strain evidence="3">cv. G240</strain>
    </source>
</reference>
<keyword evidence="3" id="KW-1185">Reference proteome</keyword>
<evidence type="ECO:0000313" key="3">
    <source>
        <dbReference type="Proteomes" id="UP000593564"/>
    </source>
</evidence>
<dbReference type="EMBL" id="JACBKZ010000005">
    <property type="protein sequence ID" value="KAF5949462.1"/>
    <property type="molecule type" value="Genomic_DNA"/>
</dbReference>